<feature type="transmembrane region" description="Helical" evidence="2">
    <location>
        <begin position="463"/>
        <end position="484"/>
    </location>
</feature>
<evidence type="ECO:0000259" key="3">
    <source>
        <dbReference type="PROSITE" id="PS50850"/>
    </source>
</evidence>
<keyword evidence="4" id="KW-1185">Reference proteome</keyword>
<evidence type="ECO:0000256" key="1">
    <source>
        <dbReference type="ARBA" id="ARBA00004141"/>
    </source>
</evidence>
<feature type="transmembrane region" description="Helical" evidence="2">
    <location>
        <begin position="372"/>
        <end position="392"/>
    </location>
</feature>
<dbReference type="KEGG" id="osn:115221762"/>
<feature type="transmembrane region" description="Helical" evidence="2">
    <location>
        <begin position="20"/>
        <end position="43"/>
    </location>
</feature>
<proteinExistence type="predicted"/>
<feature type="transmembrane region" description="Helical" evidence="2">
    <location>
        <begin position="407"/>
        <end position="425"/>
    </location>
</feature>
<feature type="transmembrane region" description="Helical" evidence="2">
    <location>
        <begin position="437"/>
        <end position="457"/>
    </location>
</feature>
<feature type="transmembrane region" description="Helical" evidence="2">
    <location>
        <begin position="86"/>
        <end position="105"/>
    </location>
</feature>
<evidence type="ECO:0000313" key="5">
    <source>
        <dbReference type="RefSeq" id="XP_029647842.1"/>
    </source>
</evidence>
<protein>
    <submittedName>
        <fullName evidence="5">Monocarboxylate transporter 12-like</fullName>
    </submittedName>
</protein>
<keyword evidence="2" id="KW-0472">Membrane</keyword>
<dbReference type="Pfam" id="PF07690">
    <property type="entry name" value="MFS_1"/>
    <property type="match status" value="1"/>
</dbReference>
<dbReference type="InterPro" id="IPR036259">
    <property type="entry name" value="MFS_trans_sf"/>
</dbReference>
<feature type="domain" description="Major facilitator superfamily (MFS) profile" evidence="3">
    <location>
        <begin position="17"/>
        <end position="552"/>
    </location>
</feature>
<dbReference type="GO" id="GO:0016020">
    <property type="term" value="C:membrane"/>
    <property type="evidence" value="ECO:0007669"/>
    <property type="project" value="UniProtKB-SubCell"/>
</dbReference>
<dbReference type="AlphaFoldDB" id="A0A6P7TCR9"/>
<sequence>MPSHDLPAMSVAPDGGWGWVVTFSSFMISVLVDGICLSVGVFLNDLIIEFGGTNSETSWVMSVLNGSYLVVGPVVSGCANKFGCRATTIAGAVFCAIAIFCSGYSNSLGVLILSFGVFGGIGLGFMYLPAIVMVGYYFDKRRALATGIAVCGSGIGNFVFAPIAELLLKEYGWRGSMMITSALMLNGIIFGSFYRPLKPPKDKDLPSIPCQATDNEIKDPIIRQDDKHKQSNLRMKFKRIHDIEQENYHAISRRHRSLDITGTGRTFLPGVPNVSNNQEQSKIARMAASHDILPTHLTSKTPVRPTVSPFYRKDVLYSGSLLRLSEKMESANMDEFISSMVVIPSNEDGNKKSWMEKIGKAFKKYKELKPTFFLYSFACFLLMLGFFIPYTYLPSVGLRLNFSRSESALLLSIIGISNTIFRIIIGWVSDQKWSNCFIINYMSLLVSGIATAFVPIFTNYPLLVSYCVVYGICIAAFISLRSIIMVELLGVENLTLAFGLIIMAQGISSFFGSPIAGWLSDMTGNFDAAFYMGGAALAVSGILCVPLERVSKWERRREALKSKTIVEVKELQPMINNSLNTQ</sequence>
<accession>A0A6P7TCR9</accession>
<feature type="transmembrane region" description="Helical" evidence="2">
    <location>
        <begin position="496"/>
        <end position="516"/>
    </location>
</feature>
<evidence type="ECO:0000256" key="2">
    <source>
        <dbReference type="SAM" id="Phobius"/>
    </source>
</evidence>
<dbReference type="GO" id="GO:0008028">
    <property type="term" value="F:monocarboxylic acid transmembrane transporter activity"/>
    <property type="evidence" value="ECO:0007669"/>
    <property type="project" value="TreeGrafter"/>
</dbReference>
<dbReference type="InterPro" id="IPR011701">
    <property type="entry name" value="MFS"/>
</dbReference>
<dbReference type="RefSeq" id="XP_029647842.1">
    <property type="nucleotide sequence ID" value="XM_029791982.2"/>
</dbReference>
<dbReference type="PROSITE" id="PS50850">
    <property type="entry name" value="MFS"/>
    <property type="match status" value="1"/>
</dbReference>
<comment type="subcellular location">
    <subcellularLocation>
        <location evidence="1">Membrane</location>
        <topology evidence="1">Multi-pass membrane protein</topology>
    </subcellularLocation>
</comment>
<keyword evidence="2" id="KW-0812">Transmembrane</keyword>
<dbReference type="Proteomes" id="UP000515154">
    <property type="component" value="Linkage group LG18"/>
</dbReference>
<dbReference type="InterPro" id="IPR050327">
    <property type="entry name" value="Proton-linked_MCT"/>
</dbReference>
<reference evidence="5" key="1">
    <citation type="submission" date="2025-08" db="UniProtKB">
        <authorList>
            <consortium name="RefSeq"/>
        </authorList>
    </citation>
    <scope>IDENTIFICATION</scope>
</reference>
<evidence type="ECO:0000313" key="4">
    <source>
        <dbReference type="Proteomes" id="UP000515154"/>
    </source>
</evidence>
<dbReference type="SUPFAM" id="SSF103473">
    <property type="entry name" value="MFS general substrate transporter"/>
    <property type="match status" value="1"/>
</dbReference>
<organism evidence="4 5">
    <name type="scientific">Octopus sinensis</name>
    <name type="common">East Asian common octopus</name>
    <dbReference type="NCBI Taxonomy" id="2607531"/>
    <lineage>
        <taxon>Eukaryota</taxon>
        <taxon>Metazoa</taxon>
        <taxon>Spiralia</taxon>
        <taxon>Lophotrochozoa</taxon>
        <taxon>Mollusca</taxon>
        <taxon>Cephalopoda</taxon>
        <taxon>Coleoidea</taxon>
        <taxon>Octopodiformes</taxon>
        <taxon>Octopoda</taxon>
        <taxon>Incirrata</taxon>
        <taxon>Octopodidae</taxon>
        <taxon>Octopus</taxon>
    </lineage>
</organism>
<dbReference type="PANTHER" id="PTHR11360">
    <property type="entry name" value="MONOCARBOXYLATE TRANSPORTER"/>
    <property type="match status" value="1"/>
</dbReference>
<feature type="transmembrane region" description="Helical" evidence="2">
    <location>
        <begin position="176"/>
        <end position="194"/>
    </location>
</feature>
<feature type="transmembrane region" description="Helical" evidence="2">
    <location>
        <begin position="143"/>
        <end position="164"/>
    </location>
</feature>
<gene>
    <name evidence="5" type="primary">LOC115221762</name>
</gene>
<dbReference type="InterPro" id="IPR020846">
    <property type="entry name" value="MFS_dom"/>
</dbReference>
<dbReference type="CDD" id="cd17352">
    <property type="entry name" value="MFS_MCT_SLC16"/>
    <property type="match status" value="1"/>
</dbReference>
<dbReference type="PANTHER" id="PTHR11360:SF238">
    <property type="entry name" value="SD10469P"/>
    <property type="match status" value="1"/>
</dbReference>
<feature type="transmembrane region" description="Helical" evidence="2">
    <location>
        <begin position="528"/>
        <end position="547"/>
    </location>
</feature>
<keyword evidence="2" id="KW-1133">Transmembrane helix</keyword>
<dbReference type="Gene3D" id="1.20.1250.20">
    <property type="entry name" value="MFS general substrate transporter like domains"/>
    <property type="match status" value="2"/>
</dbReference>
<name>A0A6P7TCR9_9MOLL</name>
<feature type="transmembrane region" description="Helical" evidence="2">
    <location>
        <begin position="111"/>
        <end position="136"/>
    </location>
</feature>